<dbReference type="KEGG" id="acab:QRX50_36430"/>
<name>A0A9Y2IEG6_9PSEU</name>
<feature type="compositionally biased region" description="Basic and acidic residues" evidence="1">
    <location>
        <begin position="133"/>
        <end position="147"/>
    </location>
</feature>
<accession>A0A9Y2IEG6</accession>
<dbReference type="Proteomes" id="UP001236014">
    <property type="component" value="Chromosome"/>
</dbReference>
<dbReference type="AlphaFoldDB" id="A0A9Y2IEG6"/>
<feature type="compositionally biased region" description="Low complexity" evidence="1">
    <location>
        <begin position="97"/>
        <end position="111"/>
    </location>
</feature>
<evidence type="ECO:0000313" key="3">
    <source>
        <dbReference type="Proteomes" id="UP001236014"/>
    </source>
</evidence>
<feature type="region of interest" description="Disordered" evidence="1">
    <location>
        <begin position="1"/>
        <end position="47"/>
    </location>
</feature>
<organism evidence="2 3">
    <name type="scientific">Amycolatopsis carbonis</name>
    <dbReference type="NCBI Taxonomy" id="715471"/>
    <lineage>
        <taxon>Bacteria</taxon>
        <taxon>Bacillati</taxon>
        <taxon>Actinomycetota</taxon>
        <taxon>Actinomycetes</taxon>
        <taxon>Pseudonocardiales</taxon>
        <taxon>Pseudonocardiaceae</taxon>
        <taxon>Amycolatopsis</taxon>
    </lineage>
</organism>
<reference evidence="2 3" key="1">
    <citation type="submission" date="2023-06" db="EMBL/GenBank/DDBJ databases">
        <authorList>
            <person name="Oyuntsetseg B."/>
            <person name="Kim S.B."/>
        </authorList>
    </citation>
    <scope>NUCLEOTIDE SEQUENCE [LARGE SCALE GENOMIC DNA]</scope>
    <source>
        <strain evidence="2 3">2-15</strain>
    </source>
</reference>
<protein>
    <submittedName>
        <fullName evidence="2">Uncharacterized protein</fullName>
    </submittedName>
</protein>
<feature type="compositionally biased region" description="Basic and acidic residues" evidence="1">
    <location>
        <begin position="10"/>
        <end position="28"/>
    </location>
</feature>
<feature type="compositionally biased region" description="Polar residues" evidence="1">
    <location>
        <begin position="149"/>
        <end position="164"/>
    </location>
</feature>
<evidence type="ECO:0000313" key="2">
    <source>
        <dbReference type="EMBL" id="WIX76873.1"/>
    </source>
</evidence>
<dbReference type="RefSeq" id="WP_285967620.1">
    <property type="nucleotide sequence ID" value="NZ_CP127294.1"/>
</dbReference>
<keyword evidence="3" id="KW-1185">Reference proteome</keyword>
<evidence type="ECO:0000256" key="1">
    <source>
        <dbReference type="SAM" id="MobiDB-lite"/>
    </source>
</evidence>
<feature type="region of interest" description="Disordered" evidence="1">
    <location>
        <begin position="96"/>
        <end position="172"/>
    </location>
</feature>
<proteinExistence type="predicted"/>
<sequence length="172" mass="19151">MHAVLDGLGEPERDALQRRRERAADRYTRLLSEGKPQGDGKRRWSAAARWTRKVHRARRRANLHDPAQQARAVRVIQHERADDELMNARLPKLVDLPTTPAAPATAGAADRAAVEQPGERPDAWWNAAGRPSNDPDHFANARERDSGADTASFTDLSCGNSDQKWVSRDGSF</sequence>
<dbReference type="EMBL" id="CP127294">
    <property type="protein sequence ID" value="WIX76873.1"/>
    <property type="molecule type" value="Genomic_DNA"/>
</dbReference>
<gene>
    <name evidence="2" type="ORF">QRX50_36430</name>
</gene>